<dbReference type="EMBL" id="MU157885">
    <property type="protein sequence ID" value="KAF9525334.1"/>
    <property type="molecule type" value="Genomic_DNA"/>
</dbReference>
<dbReference type="CDD" id="cd03676">
    <property type="entry name" value="NUDIX_Tnr3_like"/>
    <property type="match status" value="1"/>
</dbReference>
<dbReference type="PANTHER" id="PTHR13622:SF8">
    <property type="entry name" value="THIAMIN PYROPHOSPHOKINASE 1"/>
    <property type="match status" value="1"/>
</dbReference>
<comment type="caution">
    <text evidence="1">The sequence shown here is derived from an EMBL/GenBank/DDBJ whole genome shotgun (WGS) entry which is preliminary data.</text>
</comment>
<dbReference type="Proteomes" id="UP000807306">
    <property type="component" value="Unassembled WGS sequence"/>
</dbReference>
<proteinExistence type="predicted"/>
<name>A0A9P6JM62_9AGAR</name>
<reference evidence="1" key="1">
    <citation type="submission" date="2020-11" db="EMBL/GenBank/DDBJ databases">
        <authorList>
            <consortium name="DOE Joint Genome Institute"/>
            <person name="Ahrendt S."/>
            <person name="Riley R."/>
            <person name="Andreopoulos W."/>
            <person name="Labutti K."/>
            <person name="Pangilinan J."/>
            <person name="Ruiz-Duenas F.J."/>
            <person name="Barrasa J.M."/>
            <person name="Sanchez-Garcia M."/>
            <person name="Camarero S."/>
            <person name="Miyauchi S."/>
            <person name="Serrano A."/>
            <person name="Linde D."/>
            <person name="Babiker R."/>
            <person name="Drula E."/>
            <person name="Ayuso-Fernandez I."/>
            <person name="Pacheco R."/>
            <person name="Padilla G."/>
            <person name="Ferreira P."/>
            <person name="Barriuso J."/>
            <person name="Kellner H."/>
            <person name="Castanera R."/>
            <person name="Alfaro M."/>
            <person name="Ramirez L."/>
            <person name="Pisabarro A.G."/>
            <person name="Kuo A."/>
            <person name="Tritt A."/>
            <person name="Lipzen A."/>
            <person name="He G."/>
            <person name="Yan M."/>
            <person name="Ng V."/>
            <person name="Cullen D."/>
            <person name="Martin F."/>
            <person name="Rosso M.-N."/>
            <person name="Henrissat B."/>
            <person name="Hibbett D."/>
            <person name="Martinez A.T."/>
            <person name="Grigoriev I.V."/>
        </authorList>
    </citation>
    <scope>NUCLEOTIDE SEQUENCE</scope>
    <source>
        <strain evidence="1">CBS 506.95</strain>
    </source>
</reference>
<keyword evidence="2" id="KW-1185">Reference proteome</keyword>
<dbReference type="PANTHER" id="PTHR13622">
    <property type="entry name" value="THIAMIN PYROPHOSPHOKINASE"/>
    <property type="match status" value="1"/>
</dbReference>
<dbReference type="OrthoDB" id="10261522at2759"/>
<gene>
    <name evidence="1" type="ORF">CPB83DRAFT_859649</name>
</gene>
<organism evidence="1 2">
    <name type="scientific">Crepidotus variabilis</name>
    <dbReference type="NCBI Taxonomy" id="179855"/>
    <lineage>
        <taxon>Eukaryota</taxon>
        <taxon>Fungi</taxon>
        <taxon>Dikarya</taxon>
        <taxon>Basidiomycota</taxon>
        <taxon>Agaricomycotina</taxon>
        <taxon>Agaricomycetes</taxon>
        <taxon>Agaricomycetidae</taxon>
        <taxon>Agaricales</taxon>
        <taxon>Agaricineae</taxon>
        <taxon>Crepidotaceae</taxon>
        <taxon>Crepidotus</taxon>
    </lineage>
</organism>
<evidence type="ECO:0000313" key="1">
    <source>
        <dbReference type="EMBL" id="KAF9525334.1"/>
    </source>
</evidence>
<dbReference type="InterPro" id="IPR015797">
    <property type="entry name" value="NUDIX_hydrolase-like_dom_sf"/>
</dbReference>
<sequence>MQTRVCNGRASSVRKFLGRLYHADYTPTKPLTLPSRHTSLFPLLNSYNNLVLPRTPWRSPSETPYTIGTRTPEGDVVEEEIVVPFVLSQYSGDDPDSRAIGYLRRPVAEAIEEDHQKHIVSGYASPWDLRYSRNRHGIPKGIKSVAFAPWVNEGGKYTRTMHIERLVLDWRKHGMFPEVLKSWSDQAYPAFTHPPKHGTAGHEPLAFAIERAALTLFGLMNFGALLIAYTRHPTTGLMYLWIPRRSKTKRSWAGKLDVTIAGGLSLGASALPTILSESAEEALLDTEFVSQHIRPVGVLPSLLRSPLGYPLPGMYFLFDLPLPPDGSVMPRRNVLDGGHEVDNFELIDVQSVLEHLLDNEFKPSSGLAIADFLVRHGYVTEETDPRYLEVCRLLKMDIELPLAWRGH</sequence>
<dbReference type="AlphaFoldDB" id="A0A9P6JM62"/>
<evidence type="ECO:0008006" key="3">
    <source>
        <dbReference type="Google" id="ProtNLM"/>
    </source>
</evidence>
<dbReference type="GO" id="GO:0044715">
    <property type="term" value="F:8-oxo-dGDP phosphatase activity"/>
    <property type="evidence" value="ECO:0007669"/>
    <property type="project" value="TreeGrafter"/>
</dbReference>
<protein>
    <recommendedName>
        <fullName evidence="3">Nudix hydrolase domain-containing protein</fullName>
    </recommendedName>
</protein>
<dbReference type="Gene3D" id="3.90.79.10">
    <property type="entry name" value="Nucleoside Triphosphate Pyrophosphohydrolase"/>
    <property type="match status" value="1"/>
</dbReference>
<dbReference type="SUPFAM" id="SSF55811">
    <property type="entry name" value="Nudix"/>
    <property type="match status" value="1"/>
</dbReference>
<accession>A0A9P6JM62</accession>
<evidence type="ECO:0000313" key="2">
    <source>
        <dbReference type="Proteomes" id="UP000807306"/>
    </source>
</evidence>